<feature type="domain" description="Sodium/calcium exchanger membrane region" evidence="6">
    <location>
        <begin position="166"/>
        <end position="305"/>
    </location>
</feature>
<feature type="domain" description="Sodium/calcium exchanger membrane region" evidence="6">
    <location>
        <begin position="4"/>
        <end position="144"/>
    </location>
</feature>
<evidence type="ECO:0000256" key="3">
    <source>
        <dbReference type="ARBA" id="ARBA00022989"/>
    </source>
</evidence>
<keyword evidence="2 5" id="KW-0812">Transmembrane</keyword>
<evidence type="ECO:0000256" key="1">
    <source>
        <dbReference type="ARBA" id="ARBA00004141"/>
    </source>
</evidence>
<feature type="transmembrane region" description="Helical" evidence="5">
    <location>
        <begin position="67"/>
        <end position="90"/>
    </location>
</feature>
<evidence type="ECO:0000256" key="5">
    <source>
        <dbReference type="SAM" id="Phobius"/>
    </source>
</evidence>
<dbReference type="Proteomes" id="UP001589628">
    <property type="component" value="Unassembled WGS sequence"/>
</dbReference>
<comment type="caution">
    <text evidence="7">The sequence shown here is derived from an EMBL/GenBank/DDBJ whole genome shotgun (WGS) entry which is preliminary data.</text>
</comment>
<keyword evidence="4 5" id="KW-0472">Membrane</keyword>
<feature type="transmembrane region" description="Helical" evidence="5">
    <location>
        <begin position="231"/>
        <end position="254"/>
    </location>
</feature>
<feature type="transmembrane region" description="Helical" evidence="5">
    <location>
        <begin position="102"/>
        <end position="119"/>
    </location>
</feature>
<protein>
    <submittedName>
        <fullName evidence="7">Calcium/sodium antiporter</fullName>
    </submittedName>
</protein>
<evidence type="ECO:0000256" key="4">
    <source>
        <dbReference type="ARBA" id="ARBA00023136"/>
    </source>
</evidence>
<feature type="transmembrane region" description="Helical" evidence="5">
    <location>
        <begin position="164"/>
        <end position="185"/>
    </location>
</feature>
<dbReference type="PANTHER" id="PTHR10846">
    <property type="entry name" value="SODIUM/POTASSIUM/CALCIUM EXCHANGER"/>
    <property type="match status" value="1"/>
</dbReference>
<dbReference type="PANTHER" id="PTHR10846:SF8">
    <property type="entry name" value="INNER MEMBRANE PROTEIN YRBG"/>
    <property type="match status" value="1"/>
</dbReference>
<dbReference type="NCBIfam" id="TIGR00367">
    <property type="entry name" value="calcium/sodium antiporter"/>
    <property type="match status" value="1"/>
</dbReference>
<gene>
    <name evidence="7" type="ORF">ACFFLH_13285</name>
</gene>
<evidence type="ECO:0000313" key="8">
    <source>
        <dbReference type="Proteomes" id="UP001589628"/>
    </source>
</evidence>
<feature type="transmembrane region" description="Helical" evidence="5">
    <location>
        <begin position="291"/>
        <end position="307"/>
    </location>
</feature>
<proteinExistence type="predicted"/>
<dbReference type="EMBL" id="JBHLZN010000004">
    <property type="protein sequence ID" value="MFB9887388.1"/>
    <property type="molecule type" value="Genomic_DNA"/>
</dbReference>
<dbReference type="InterPro" id="IPR004837">
    <property type="entry name" value="NaCa_Exmemb"/>
</dbReference>
<comment type="subcellular location">
    <subcellularLocation>
        <location evidence="1">Membrane</location>
        <topology evidence="1">Multi-pass membrane protein</topology>
    </subcellularLocation>
</comment>
<organism evidence="7 8">
    <name type="scientific">Balneatrix alpica</name>
    <dbReference type="NCBI Taxonomy" id="75684"/>
    <lineage>
        <taxon>Bacteria</taxon>
        <taxon>Pseudomonadati</taxon>
        <taxon>Pseudomonadota</taxon>
        <taxon>Gammaproteobacteria</taxon>
        <taxon>Oceanospirillales</taxon>
        <taxon>Balneatrichaceae</taxon>
        <taxon>Balneatrix</taxon>
    </lineage>
</organism>
<keyword evidence="8" id="KW-1185">Reference proteome</keyword>
<accession>A0ABV5ZDN5</accession>
<keyword evidence="3 5" id="KW-1133">Transmembrane helix</keyword>
<reference evidence="7 8" key="1">
    <citation type="submission" date="2024-09" db="EMBL/GenBank/DDBJ databases">
        <authorList>
            <person name="Sun Q."/>
            <person name="Mori K."/>
        </authorList>
    </citation>
    <scope>NUCLEOTIDE SEQUENCE [LARGE SCALE GENOMIC DNA]</scope>
    <source>
        <strain evidence="7 8">ATCC 51285</strain>
    </source>
</reference>
<dbReference type="InterPro" id="IPR004481">
    <property type="entry name" value="K/Na/Ca-exchanger"/>
</dbReference>
<evidence type="ECO:0000259" key="6">
    <source>
        <dbReference type="Pfam" id="PF01699"/>
    </source>
</evidence>
<name>A0ABV5ZDN5_9GAMM</name>
<evidence type="ECO:0000256" key="2">
    <source>
        <dbReference type="ARBA" id="ARBA00022692"/>
    </source>
</evidence>
<sequence length="309" mass="31909">MSMTLYLLAGFAILTLGAEALVRGSVALALRLGLTPLLIGLTIVAMGTSTPELAVSVKAALSENSGIALGNVVGSNIANIGLILGLAAMIRPVQVQLQMIKRDLPILVAISVLLWALVWDGGLSRLDGALLVLLLLGYIGFSYWESRQESRSEEEMELHQHGPAIAAVLVVTGIAMLVGGGMLFVEGAVQLATSLGISQVVIGLTIVAVGTSMPELVTSIVAALRGHSDIAIGNVVGSNTFNILGILGVTALVYPVSAAGFNSLDFAVMLGFALVLLPFARTGLVVGRGEGLVLVVAYLGYLGWLVSQV</sequence>
<dbReference type="Gene3D" id="1.20.1420.30">
    <property type="entry name" value="NCX, central ion-binding region"/>
    <property type="match status" value="1"/>
</dbReference>
<dbReference type="Pfam" id="PF01699">
    <property type="entry name" value="Na_Ca_ex"/>
    <property type="match status" value="2"/>
</dbReference>
<feature type="transmembrane region" description="Helical" evidence="5">
    <location>
        <begin position="260"/>
        <end position="279"/>
    </location>
</feature>
<dbReference type="RefSeq" id="WP_027314053.1">
    <property type="nucleotide sequence ID" value="NZ_JBHLZN010000004.1"/>
</dbReference>
<dbReference type="InterPro" id="IPR044880">
    <property type="entry name" value="NCX_ion-bd_dom_sf"/>
</dbReference>
<feature type="transmembrane region" description="Helical" evidence="5">
    <location>
        <begin position="125"/>
        <end position="144"/>
    </location>
</feature>
<evidence type="ECO:0000313" key="7">
    <source>
        <dbReference type="EMBL" id="MFB9887388.1"/>
    </source>
</evidence>
<feature type="transmembrane region" description="Helical" evidence="5">
    <location>
        <begin position="197"/>
        <end position="224"/>
    </location>
</feature>